<dbReference type="InterPro" id="IPR023509">
    <property type="entry name" value="DTD-like_sf"/>
</dbReference>
<dbReference type="SUPFAM" id="SSF69500">
    <property type="entry name" value="DTD-like"/>
    <property type="match status" value="1"/>
</dbReference>
<keyword evidence="2" id="KW-1185">Reference proteome</keyword>
<proteinExistence type="predicted"/>
<dbReference type="EMBL" id="CAXAMM010004503">
    <property type="protein sequence ID" value="CAK9003818.1"/>
    <property type="molecule type" value="Genomic_DNA"/>
</dbReference>
<organism evidence="1 2">
    <name type="scientific">Durusdinium trenchii</name>
    <dbReference type="NCBI Taxonomy" id="1381693"/>
    <lineage>
        <taxon>Eukaryota</taxon>
        <taxon>Sar</taxon>
        <taxon>Alveolata</taxon>
        <taxon>Dinophyceae</taxon>
        <taxon>Suessiales</taxon>
        <taxon>Symbiodiniaceae</taxon>
        <taxon>Durusdinium</taxon>
    </lineage>
</organism>
<name>A0ABP0IR66_9DINO</name>
<reference evidence="1 2" key="1">
    <citation type="submission" date="2024-02" db="EMBL/GenBank/DDBJ databases">
        <authorList>
            <person name="Chen Y."/>
            <person name="Shah S."/>
            <person name="Dougan E. K."/>
            <person name="Thang M."/>
            <person name="Chan C."/>
        </authorList>
    </citation>
    <scope>NUCLEOTIDE SEQUENCE [LARGE SCALE GENOMIC DNA]</scope>
</reference>
<dbReference type="NCBIfam" id="TIGR00256">
    <property type="entry name" value="D-aminoacyl-tRNA deacylase"/>
    <property type="match status" value="1"/>
</dbReference>
<sequence length="259" mass="28190">MKLVIQRVRRASVHVEDELAGQIGRGLMVLLGIEHGDGMEQVNYLAPKLLKMRLWPDRKDATKQWASSVVDNGFDLMVVSQFTLFATFKKPKPDFHQAMGGPEASELYEAFLQKCRKEAPNITLATGIFGALMQVELVNDGPVTVELLSSPTPSTPSTAAPSTSTHRGVQRSAGGGSGSGGGSNDAAGKSEGGERSGGSADEVEEILRHQPYLGGFLPTHRDREHFDALQSSSTDRTRSATARWYEHVGSFCRFERDAW</sequence>
<evidence type="ECO:0000313" key="2">
    <source>
        <dbReference type="Proteomes" id="UP001642464"/>
    </source>
</evidence>
<dbReference type="Proteomes" id="UP001642464">
    <property type="component" value="Unassembled WGS sequence"/>
</dbReference>
<evidence type="ECO:0000313" key="1">
    <source>
        <dbReference type="EMBL" id="CAK9003818.1"/>
    </source>
</evidence>
<dbReference type="Gene3D" id="3.50.80.10">
    <property type="entry name" value="D-tyrosyl-tRNA(Tyr) deacylase"/>
    <property type="match status" value="1"/>
</dbReference>
<gene>
    <name evidence="1" type="ORF">SCF082_LOCUS7916</name>
</gene>
<accession>A0ABP0IR66</accession>
<comment type="caution">
    <text evidence="1">The sequence shown here is derived from an EMBL/GenBank/DDBJ whole genome shotgun (WGS) entry which is preliminary data.</text>
</comment>
<dbReference type="PANTHER" id="PTHR10472">
    <property type="entry name" value="D-TYROSYL-TRNA TYR DEACYLASE"/>
    <property type="match status" value="1"/>
</dbReference>
<dbReference type="Pfam" id="PF02580">
    <property type="entry name" value="Tyr_Deacylase"/>
    <property type="match status" value="1"/>
</dbReference>
<dbReference type="PANTHER" id="PTHR10472:SF5">
    <property type="entry name" value="D-AMINOACYL-TRNA DEACYLASE 1"/>
    <property type="match status" value="1"/>
</dbReference>
<dbReference type="InterPro" id="IPR003732">
    <property type="entry name" value="Daa-tRNA_deacyls_DTD"/>
</dbReference>
<protein>
    <submittedName>
        <fullName evidence="1">D-aminoacyl-tRNA deacylase (DTD) (Gly-tRNA(Ala) deacylase)</fullName>
    </submittedName>
</protein>